<keyword evidence="3" id="KW-0175">Coiled coil</keyword>
<feature type="coiled-coil region" evidence="3">
    <location>
        <begin position="26"/>
        <end position="66"/>
    </location>
</feature>
<evidence type="ECO:0000256" key="3">
    <source>
        <dbReference type="SAM" id="Coils"/>
    </source>
</evidence>
<accession>A0A7G9SCR9</accession>
<name>A0A7G9SCR9_9SPHN</name>
<reference evidence="5 6" key="1">
    <citation type="submission" date="2020-08" db="EMBL/GenBank/DDBJ databases">
        <title>Genome sequence of Sphingomonas rhizophila KACC 19189T.</title>
        <authorList>
            <person name="Hyun D.-W."/>
            <person name="Bae J.-W."/>
        </authorList>
    </citation>
    <scope>NUCLEOTIDE SEQUENCE [LARGE SCALE GENOMIC DNA]</scope>
    <source>
        <strain evidence="5 6">KACC 19189</strain>
    </source>
</reference>
<proteinExistence type="predicted"/>
<evidence type="ECO:0000313" key="6">
    <source>
        <dbReference type="Proteomes" id="UP000515955"/>
    </source>
</evidence>
<dbReference type="EMBL" id="CP060717">
    <property type="protein sequence ID" value="QNN65644.1"/>
    <property type="molecule type" value="Genomic_DNA"/>
</dbReference>
<dbReference type="InterPro" id="IPR051407">
    <property type="entry name" value="Bact_OM_lipoprot/Surf_antigen"/>
</dbReference>
<dbReference type="PANTHER" id="PTHR35603">
    <property type="match status" value="1"/>
</dbReference>
<dbReference type="AlphaFoldDB" id="A0A7G9SCR9"/>
<keyword evidence="6" id="KW-1185">Reference proteome</keyword>
<dbReference type="PANTHER" id="PTHR35603:SF2">
    <property type="entry name" value="OUTER MEMBRANE LIPOPROTEIN"/>
    <property type="match status" value="1"/>
</dbReference>
<feature type="chain" id="PRO_5028970667" description="17 kDa surface antigen" evidence="4">
    <location>
        <begin position="21"/>
        <end position="174"/>
    </location>
</feature>
<evidence type="ECO:0000256" key="1">
    <source>
        <dbReference type="ARBA" id="ARBA00004370"/>
    </source>
</evidence>
<evidence type="ECO:0000256" key="4">
    <source>
        <dbReference type="SAM" id="SignalP"/>
    </source>
</evidence>
<gene>
    <name evidence="5" type="ORF">H9L12_03495</name>
</gene>
<feature type="signal peptide" evidence="4">
    <location>
        <begin position="1"/>
        <end position="20"/>
    </location>
</feature>
<keyword evidence="4" id="KW-0732">Signal</keyword>
<comment type="subcellular location">
    <subcellularLocation>
        <location evidence="1">Membrane</location>
    </subcellularLocation>
</comment>
<dbReference type="Proteomes" id="UP000515955">
    <property type="component" value="Chromosome"/>
</dbReference>
<protein>
    <recommendedName>
        <fullName evidence="7">17 kDa surface antigen</fullName>
    </recommendedName>
</protein>
<dbReference type="GO" id="GO:0016020">
    <property type="term" value="C:membrane"/>
    <property type="evidence" value="ECO:0007669"/>
    <property type="project" value="UniProtKB-SubCell"/>
</dbReference>
<organism evidence="5 6">
    <name type="scientific">Sphingomonas rhizophila</name>
    <dbReference type="NCBI Taxonomy" id="2071607"/>
    <lineage>
        <taxon>Bacteria</taxon>
        <taxon>Pseudomonadati</taxon>
        <taxon>Pseudomonadota</taxon>
        <taxon>Alphaproteobacteria</taxon>
        <taxon>Sphingomonadales</taxon>
        <taxon>Sphingomonadaceae</taxon>
        <taxon>Sphingomonas</taxon>
    </lineage>
</organism>
<evidence type="ECO:0000313" key="5">
    <source>
        <dbReference type="EMBL" id="QNN65644.1"/>
    </source>
</evidence>
<evidence type="ECO:0008006" key="7">
    <source>
        <dbReference type="Google" id="ProtNLM"/>
    </source>
</evidence>
<dbReference type="KEGG" id="srhi:H9L12_03495"/>
<dbReference type="RefSeq" id="WP_187542629.1">
    <property type="nucleotide sequence ID" value="NZ_CP060717.1"/>
</dbReference>
<evidence type="ECO:0000256" key="2">
    <source>
        <dbReference type="ARBA" id="ARBA00023136"/>
    </source>
</evidence>
<keyword evidence="2" id="KW-0472">Membrane</keyword>
<sequence length="174" mass="19986">MNRLILATAAFAAATPVAMAAPAAAQSNYQRELRECNRELRRADSRADYRQELRECRRELRRAQARDWRQYNRYDYNRYEPGYNRYYADRYYRDGRYYADRRLTRYDRIYRGQNGQYYCRRSDGTTGLIIGAGVGALLGNQLNLGGSATVRTIIGGAGGALIGRAIDRGNVRCN</sequence>